<dbReference type="Proteomes" id="UP000027120">
    <property type="component" value="Unassembled WGS sequence"/>
</dbReference>
<evidence type="ECO:0000313" key="14">
    <source>
        <dbReference type="Proteomes" id="UP000027120"/>
    </source>
</evidence>
<dbReference type="EMBL" id="KK784887">
    <property type="protein sequence ID" value="KDO72642.1"/>
    <property type="molecule type" value="Genomic_DNA"/>
</dbReference>
<keyword evidence="10" id="KW-0175">Coiled coil</keyword>
<evidence type="ECO:0000256" key="8">
    <source>
        <dbReference type="ARBA" id="ARBA00023136"/>
    </source>
</evidence>
<keyword evidence="8 11" id="KW-0472">Membrane</keyword>
<feature type="domain" description="SPX" evidence="12">
    <location>
        <begin position="1"/>
        <end position="292"/>
    </location>
</feature>
<evidence type="ECO:0000256" key="6">
    <source>
        <dbReference type="ARBA" id="ARBA00022692"/>
    </source>
</evidence>
<name>A0A067GB91_CITSI</name>
<dbReference type="eggNOG" id="KOG1162">
    <property type="taxonomic scope" value="Eukaryota"/>
</dbReference>
<dbReference type="InterPro" id="IPR004331">
    <property type="entry name" value="SPX_dom"/>
</dbReference>
<reference evidence="13 14" key="1">
    <citation type="submission" date="2014-04" db="EMBL/GenBank/DDBJ databases">
        <authorList>
            <consortium name="International Citrus Genome Consortium"/>
            <person name="Gmitter F."/>
            <person name="Chen C."/>
            <person name="Farmerie W."/>
            <person name="Harkins T."/>
            <person name="Desany B."/>
            <person name="Mohiuddin M."/>
            <person name="Kodira C."/>
            <person name="Borodovsky M."/>
            <person name="Lomsadze A."/>
            <person name="Burns P."/>
            <person name="Jenkins J."/>
            <person name="Prochnik S."/>
            <person name="Shu S."/>
            <person name="Chapman J."/>
            <person name="Pitluck S."/>
            <person name="Schmutz J."/>
            <person name="Rokhsar D."/>
        </authorList>
    </citation>
    <scope>NUCLEOTIDE SEQUENCE</scope>
</reference>
<keyword evidence="7 11" id="KW-1133">Transmembrane helix</keyword>
<dbReference type="Pfam" id="PF03105">
    <property type="entry name" value="SPX"/>
    <property type="match status" value="1"/>
</dbReference>
<organism evidence="13 14">
    <name type="scientific">Citrus sinensis</name>
    <name type="common">Sweet orange</name>
    <name type="synonym">Citrus aurantium var. sinensis</name>
    <dbReference type="NCBI Taxonomy" id="2711"/>
    <lineage>
        <taxon>Eukaryota</taxon>
        <taxon>Viridiplantae</taxon>
        <taxon>Streptophyta</taxon>
        <taxon>Embryophyta</taxon>
        <taxon>Tracheophyta</taxon>
        <taxon>Spermatophyta</taxon>
        <taxon>Magnoliopsida</taxon>
        <taxon>eudicotyledons</taxon>
        <taxon>Gunneridae</taxon>
        <taxon>Pentapetalae</taxon>
        <taxon>rosids</taxon>
        <taxon>malvids</taxon>
        <taxon>Sapindales</taxon>
        <taxon>Rutaceae</taxon>
        <taxon>Aurantioideae</taxon>
        <taxon>Citrus</taxon>
    </lineage>
</organism>
<gene>
    <name evidence="13" type="ORF">CISIN_1g0051591mg</name>
</gene>
<accession>A0A067GB91</accession>
<comment type="similarity">
    <text evidence="2">Belongs to the SYG1 (TC 2.A.94) family.</text>
</comment>
<evidence type="ECO:0000256" key="4">
    <source>
        <dbReference type="ARBA" id="ARBA00022475"/>
    </source>
</evidence>
<dbReference type="GO" id="GO:0006817">
    <property type="term" value="P:phosphate ion transport"/>
    <property type="evidence" value="ECO:0000318"/>
    <property type="project" value="GO_Central"/>
</dbReference>
<dbReference type="PaxDb" id="2711-XP_006482631.1"/>
<evidence type="ECO:0000256" key="9">
    <source>
        <dbReference type="ARBA" id="ARBA00043939"/>
    </source>
</evidence>
<dbReference type="PANTHER" id="PTHR10783:SF134">
    <property type="entry name" value="PHOSPHATE TRANSPORTER PHO1-LIKE"/>
    <property type="match status" value="1"/>
</dbReference>
<dbReference type="Pfam" id="PF03124">
    <property type="entry name" value="EXS"/>
    <property type="match status" value="1"/>
</dbReference>
<proteinExistence type="inferred from homology"/>
<dbReference type="GO" id="GO:0000822">
    <property type="term" value="F:inositol hexakisphosphate binding"/>
    <property type="evidence" value="ECO:0000318"/>
    <property type="project" value="GO_Central"/>
</dbReference>
<dbReference type="EMBL" id="KK784887">
    <property type="protein sequence ID" value="KDO72641.1"/>
    <property type="molecule type" value="Genomic_DNA"/>
</dbReference>
<comment type="function">
    <text evidence="9">May transport inorganic phosphate (Pi).</text>
</comment>
<dbReference type="CDD" id="cd14476">
    <property type="entry name" value="SPX_PHO1_like"/>
    <property type="match status" value="1"/>
</dbReference>
<feature type="transmembrane region" description="Helical" evidence="11">
    <location>
        <begin position="428"/>
        <end position="450"/>
    </location>
</feature>
<dbReference type="AlphaFoldDB" id="A0A067GB91"/>
<evidence type="ECO:0000256" key="2">
    <source>
        <dbReference type="ARBA" id="ARBA00009665"/>
    </source>
</evidence>
<evidence type="ECO:0000256" key="5">
    <source>
        <dbReference type="ARBA" id="ARBA00022592"/>
    </source>
</evidence>
<dbReference type="InterPro" id="IPR004342">
    <property type="entry name" value="EXS_C"/>
</dbReference>
<keyword evidence="4" id="KW-1003">Cell membrane</keyword>
<feature type="transmembrane region" description="Helical" evidence="11">
    <location>
        <begin position="343"/>
        <end position="366"/>
    </location>
</feature>
<comment type="subcellular location">
    <subcellularLocation>
        <location evidence="1">Cell membrane</location>
        <topology evidence="1">Multi-pass membrane protein</topology>
    </subcellularLocation>
</comment>
<dbReference type="STRING" id="2711.A0A067GB91"/>
<keyword evidence="3" id="KW-0813">Transport</keyword>
<dbReference type="GO" id="GO:0016036">
    <property type="term" value="P:cellular response to phosphate starvation"/>
    <property type="evidence" value="ECO:0000318"/>
    <property type="project" value="GO_Central"/>
</dbReference>
<keyword evidence="5" id="KW-0592">Phosphate transport</keyword>
<dbReference type="PROSITE" id="PS51382">
    <property type="entry name" value="SPX"/>
    <property type="match status" value="1"/>
</dbReference>
<keyword evidence="6 11" id="KW-0812">Transmembrane</keyword>
<evidence type="ECO:0000313" key="13">
    <source>
        <dbReference type="EMBL" id="KDO72641.1"/>
    </source>
</evidence>
<dbReference type="GO" id="GO:0005315">
    <property type="term" value="F:phosphate transmembrane transporter activity"/>
    <property type="evidence" value="ECO:0000318"/>
    <property type="project" value="GO_Central"/>
</dbReference>
<keyword evidence="14" id="KW-1185">Reference proteome</keyword>
<evidence type="ECO:0000259" key="12">
    <source>
        <dbReference type="PROSITE" id="PS51382"/>
    </source>
</evidence>
<evidence type="ECO:0000256" key="11">
    <source>
        <dbReference type="SAM" id="Phobius"/>
    </source>
</evidence>
<feature type="coiled-coil region" evidence="10">
    <location>
        <begin position="129"/>
        <end position="156"/>
    </location>
</feature>
<evidence type="ECO:0000256" key="3">
    <source>
        <dbReference type="ARBA" id="ARBA00022448"/>
    </source>
</evidence>
<protein>
    <recommendedName>
        <fullName evidence="12">SPX domain-containing protein</fullName>
    </recommendedName>
</protein>
<dbReference type="GO" id="GO:0005802">
    <property type="term" value="C:trans-Golgi network"/>
    <property type="evidence" value="ECO:0000318"/>
    <property type="project" value="GO_Central"/>
</dbReference>
<feature type="non-terminal residue" evidence="13">
    <location>
        <position position="474"/>
    </location>
</feature>
<evidence type="ECO:0000256" key="10">
    <source>
        <dbReference type="SAM" id="Coils"/>
    </source>
</evidence>
<sequence>MKFGKEFEAQLVQEWREAYMDYNYLKTILKEILHFKQKHTASPMTATTKEGRSLKRKVSFYRAFSGLTNKYRSYSPRKYRHEEDEAILVSSTVDEGDQYQTMFLMSSDEGGQFEVVFFRRLDDEFNKVVSFYKKKVEEAVAEADELSKQMNALIALRIKIDDPIKQQGQLHMEKIQELEMSSEGSSDGKTRADMNGFSRASLEVLDHVKLNVEPETPVSILKGVLMTSKSDRSFSRNELKKAEALMTRAFVEFYQKLRLLKSYCFLNQLAFSKIMKKYDKITSRNASKAYLQMVDNSNLGSSDEVTKLMERVEATFVKHFANGNHRKGMHTLRPKAKRERHTITFFLGTFFGFSLALIVAVVVAIHARNILESPGRTQYMENIFPLYSFFGYIILHMLMYAGDIYFWKRYRVNYSFIFGLKQGTELGYREVLLLSSGLAVLTFSCALSNLDMEMDPRTKSFRALTEVVPLGLLI</sequence>
<dbReference type="GO" id="GO:0005886">
    <property type="term" value="C:plasma membrane"/>
    <property type="evidence" value="ECO:0007669"/>
    <property type="project" value="UniProtKB-SubCell"/>
</dbReference>
<dbReference type="PANTHER" id="PTHR10783">
    <property type="entry name" value="XENOTROPIC AND POLYTROPIC RETROVIRUS RECEPTOR 1-RELATED"/>
    <property type="match status" value="1"/>
</dbReference>
<feature type="transmembrane region" description="Helical" evidence="11">
    <location>
        <begin position="386"/>
        <end position="407"/>
    </location>
</feature>
<dbReference type="InterPro" id="IPR034092">
    <property type="entry name" value="PHO1_SPX"/>
</dbReference>
<evidence type="ECO:0000256" key="1">
    <source>
        <dbReference type="ARBA" id="ARBA00004651"/>
    </source>
</evidence>
<evidence type="ECO:0000256" key="7">
    <source>
        <dbReference type="ARBA" id="ARBA00022989"/>
    </source>
</evidence>